<sequence length="66" mass="7465">MKKLYIREVQNPSSGSGPDDNPKVWFECVDGITSCACAATFERRYPVHDRGTSVEVESSYECEIIY</sequence>
<reference evidence="1" key="1">
    <citation type="thesis" date="2021" institute="BYU ScholarsArchive" country="Provo, UT, USA">
        <title>Applications of and Algorithms for Genome Assembly and Genomic Analyses with an Emphasis on Marine Teleosts.</title>
        <authorList>
            <person name="Pickett B.D."/>
        </authorList>
    </citation>
    <scope>NUCLEOTIDE SEQUENCE</scope>
    <source>
        <strain evidence="1">HI-2016</strain>
    </source>
</reference>
<dbReference type="AlphaFoldDB" id="A0A8T2P3W6"/>
<evidence type="ECO:0000313" key="1">
    <source>
        <dbReference type="EMBL" id="KAG9346490.1"/>
    </source>
</evidence>
<evidence type="ECO:0000313" key="2">
    <source>
        <dbReference type="Proteomes" id="UP000824540"/>
    </source>
</evidence>
<protein>
    <submittedName>
        <fullName evidence="1">Uncharacterized protein</fullName>
    </submittedName>
</protein>
<dbReference type="EMBL" id="JAFBMS010000015">
    <property type="protein sequence ID" value="KAG9346490.1"/>
    <property type="molecule type" value="Genomic_DNA"/>
</dbReference>
<proteinExistence type="predicted"/>
<gene>
    <name evidence="1" type="ORF">JZ751_006801</name>
</gene>
<name>A0A8T2P3W6_9TELE</name>
<comment type="caution">
    <text evidence="1">The sequence shown here is derived from an EMBL/GenBank/DDBJ whole genome shotgun (WGS) entry which is preliminary data.</text>
</comment>
<dbReference type="Proteomes" id="UP000824540">
    <property type="component" value="Unassembled WGS sequence"/>
</dbReference>
<keyword evidence="2" id="KW-1185">Reference proteome</keyword>
<organism evidence="1 2">
    <name type="scientific">Albula glossodonta</name>
    <name type="common">roundjaw bonefish</name>
    <dbReference type="NCBI Taxonomy" id="121402"/>
    <lineage>
        <taxon>Eukaryota</taxon>
        <taxon>Metazoa</taxon>
        <taxon>Chordata</taxon>
        <taxon>Craniata</taxon>
        <taxon>Vertebrata</taxon>
        <taxon>Euteleostomi</taxon>
        <taxon>Actinopterygii</taxon>
        <taxon>Neopterygii</taxon>
        <taxon>Teleostei</taxon>
        <taxon>Albuliformes</taxon>
        <taxon>Albulidae</taxon>
        <taxon>Albula</taxon>
    </lineage>
</organism>
<accession>A0A8T2P3W6</accession>